<dbReference type="InterPro" id="IPR002104">
    <property type="entry name" value="Integrase_catalytic"/>
</dbReference>
<evidence type="ECO:0000256" key="4">
    <source>
        <dbReference type="ARBA" id="ARBA00023172"/>
    </source>
</evidence>
<dbReference type="EMBL" id="CP034759">
    <property type="protein sequence ID" value="QBG35780.1"/>
    <property type="molecule type" value="Genomic_DNA"/>
</dbReference>
<proteinExistence type="inferred from homology"/>
<dbReference type="Gene3D" id="1.10.443.10">
    <property type="entry name" value="Intergrase catalytic core"/>
    <property type="match status" value="1"/>
</dbReference>
<feature type="domain" description="Tyr recombinase" evidence="6">
    <location>
        <begin position="177"/>
        <end position="402"/>
    </location>
</feature>
<dbReference type="AlphaFoldDB" id="A0A4V0ZG21"/>
<keyword evidence="2" id="KW-0229">DNA integration</keyword>
<evidence type="ECO:0000256" key="5">
    <source>
        <dbReference type="SAM" id="MobiDB-lite"/>
    </source>
</evidence>
<sequence>MKVAVKKFKSGERYAFLLGEDGVPDFWVTHFVTQKLRMTKAATSIEQYLKDIKHLKRWEEINGRDLLEEIYNGKVPNLDDINKLKEHCSYQAKVVKDKPVSNVVDMGKFHLSKSQDKPTIGKSQYISRIAHIAEFLHFIGQERVKHKPAAEELLEALDKMKTRLKSGKPKGKSKKVSLDKSGIPDDVFDDFVEVAKPDSHYNLFKNPVVKFRNYLIVQVLYETGFRCAELLALRISDIGTDIDNPTLSVVRRHDSKDDPRLKEPTAKTLGRAVSITKELRDLLNTYIKVHRADTKVAKTHPFIFVSHKDKEGHYQSGQPLIQQTINDVFKSIKGVNPERFWAITPHSYRHYFNDQLSDQIDEERRAVRQEVKRLEQAGLHQAAKQYADENKITKQRELEIRAELNGHSSLKSGEIYLKRTARKQAQRIRQRMQSRMKHKTDEGYHGS</sequence>
<gene>
    <name evidence="7" type="ORF">EMK97_08670</name>
</gene>
<keyword evidence="4" id="KW-0233">DNA recombination</keyword>
<dbReference type="PROSITE" id="PS51898">
    <property type="entry name" value="TYR_RECOMBINASE"/>
    <property type="match status" value="1"/>
</dbReference>
<accession>A0A4V0ZG21</accession>
<dbReference type="GO" id="GO:0015074">
    <property type="term" value="P:DNA integration"/>
    <property type="evidence" value="ECO:0007669"/>
    <property type="project" value="UniProtKB-KW"/>
</dbReference>
<dbReference type="Pfam" id="PF00589">
    <property type="entry name" value="Phage_integrase"/>
    <property type="match status" value="1"/>
</dbReference>
<keyword evidence="8" id="KW-1185">Reference proteome</keyword>
<keyword evidence="3" id="KW-0238">DNA-binding</keyword>
<dbReference type="InterPro" id="IPR011010">
    <property type="entry name" value="DNA_brk_join_enz"/>
</dbReference>
<organism evidence="7 8">
    <name type="scientific">Litorilituus sediminis</name>
    <dbReference type="NCBI Taxonomy" id="718192"/>
    <lineage>
        <taxon>Bacteria</taxon>
        <taxon>Pseudomonadati</taxon>
        <taxon>Pseudomonadota</taxon>
        <taxon>Gammaproteobacteria</taxon>
        <taxon>Alteromonadales</taxon>
        <taxon>Colwelliaceae</taxon>
        <taxon>Litorilituus</taxon>
    </lineage>
</organism>
<dbReference type="PANTHER" id="PTHR30349">
    <property type="entry name" value="PHAGE INTEGRASE-RELATED"/>
    <property type="match status" value="1"/>
</dbReference>
<dbReference type="KEGG" id="lsd:EMK97_08670"/>
<evidence type="ECO:0000259" key="6">
    <source>
        <dbReference type="PROSITE" id="PS51898"/>
    </source>
</evidence>
<dbReference type="OrthoDB" id="6819422at2"/>
<dbReference type="InterPro" id="IPR013762">
    <property type="entry name" value="Integrase-like_cat_sf"/>
</dbReference>
<dbReference type="RefSeq" id="WP_130601292.1">
    <property type="nucleotide sequence ID" value="NZ_CP034759.1"/>
</dbReference>
<feature type="region of interest" description="Disordered" evidence="5">
    <location>
        <begin position="411"/>
        <end position="447"/>
    </location>
</feature>
<comment type="similarity">
    <text evidence="1">Belongs to the 'phage' integrase family.</text>
</comment>
<evidence type="ECO:0000256" key="2">
    <source>
        <dbReference type="ARBA" id="ARBA00022908"/>
    </source>
</evidence>
<dbReference type="PANTHER" id="PTHR30349:SF41">
    <property type="entry name" value="INTEGRASE_RECOMBINASE PROTEIN MJ0367-RELATED"/>
    <property type="match status" value="1"/>
</dbReference>
<dbReference type="Proteomes" id="UP000290244">
    <property type="component" value="Chromosome"/>
</dbReference>
<dbReference type="GO" id="GO:0003677">
    <property type="term" value="F:DNA binding"/>
    <property type="evidence" value="ECO:0007669"/>
    <property type="project" value="UniProtKB-KW"/>
</dbReference>
<evidence type="ECO:0000313" key="8">
    <source>
        <dbReference type="Proteomes" id="UP000290244"/>
    </source>
</evidence>
<feature type="compositionally biased region" description="Basic residues" evidence="5">
    <location>
        <begin position="419"/>
        <end position="438"/>
    </location>
</feature>
<name>A0A4V0ZG21_9GAMM</name>
<evidence type="ECO:0000313" key="7">
    <source>
        <dbReference type="EMBL" id="QBG35780.1"/>
    </source>
</evidence>
<dbReference type="CDD" id="cd00397">
    <property type="entry name" value="DNA_BRE_C"/>
    <property type="match status" value="1"/>
</dbReference>
<protein>
    <submittedName>
        <fullName evidence="7">Site-specific integrase</fullName>
    </submittedName>
</protein>
<evidence type="ECO:0000256" key="3">
    <source>
        <dbReference type="ARBA" id="ARBA00023125"/>
    </source>
</evidence>
<reference evidence="7 8" key="1">
    <citation type="submission" date="2018-12" db="EMBL/GenBank/DDBJ databases">
        <title>Complete genome of Litorilituus sediminis.</title>
        <authorList>
            <person name="Liu A."/>
            <person name="Rong J."/>
        </authorList>
    </citation>
    <scope>NUCLEOTIDE SEQUENCE [LARGE SCALE GENOMIC DNA]</scope>
    <source>
        <strain evidence="7 8">JCM 17549</strain>
    </source>
</reference>
<dbReference type="SUPFAM" id="SSF56349">
    <property type="entry name" value="DNA breaking-rejoining enzymes"/>
    <property type="match status" value="1"/>
</dbReference>
<evidence type="ECO:0000256" key="1">
    <source>
        <dbReference type="ARBA" id="ARBA00008857"/>
    </source>
</evidence>
<dbReference type="GO" id="GO:0006310">
    <property type="term" value="P:DNA recombination"/>
    <property type="evidence" value="ECO:0007669"/>
    <property type="project" value="UniProtKB-KW"/>
</dbReference>
<dbReference type="InterPro" id="IPR050090">
    <property type="entry name" value="Tyrosine_recombinase_XerCD"/>
</dbReference>